<dbReference type="GO" id="GO:0000976">
    <property type="term" value="F:transcription cis-regulatory region binding"/>
    <property type="evidence" value="ECO:0007669"/>
    <property type="project" value="TreeGrafter"/>
</dbReference>
<dbReference type="InterPro" id="IPR001647">
    <property type="entry name" value="HTH_TetR"/>
</dbReference>
<dbReference type="FunFam" id="1.10.10.60:FF:000141">
    <property type="entry name" value="TetR family transcriptional regulator"/>
    <property type="match status" value="1"/>
</dbReference>
<keyword evidence="7" id="KW-1185">Reference proteome</keyword>
<dbReference type="Proteomes" id="UP000094707">
    <property type="component" value="Chromosome I"/>
</dbReference>
<protein>
    <submittedName>
        <fullName evidence="6">TetR family transcriptional regulator</fullName>
    </submittedName>
</protein>
<dbReference type="PRINTS" id="PR00455">
    <property type="entry name" value="HTHTETR"/>
</dbReference>
<dbReference type="AlphaFoldDB" id="A0A1D3L279"/>
<dbReference type="Pfam" id="PF00440">
    <property type="entry name" value="TetR_N"/>
    <property type="match status" value="1"/>
</dbReference>
<dbReference type="PROSITE" id="PS50977">
    <property type="entry name" value="HTH_TETR_2"/>
    <property type="match status" value="1"/>
</dbReference>
<dbReference type="EMBL" id="LT607756">
    <property type="protein sequence ID" value="SCG85697.1"/>
    <property type="molecule type" value="Genomic_DNA"/>
</dbReference>
<dbReference type="KEGG" id="mcub:MCBB_1139"/>
<evidence type="ECO:0000256" key="3">
    <source>
        <dbReference type="ARBA" id="ARBA00023163"/>
    </source>
</evidence>
<proteinExistence type="predicted"/>
<dbReference type="Gene3D" id="1.10.10.60">
    <property type="entry name" value="Homeodomain-like"/>
    <property type="match status" value="1"/>
</dbReference>
<gene>
    <name evidence="6" type="ORF">MCBB_1139</name>
</gene>
<dbReference type="PATRIC" id="fig|129848.4.peg.1148"/>
<dbReference type="OrthoDB" id="135877at2157"/>
<organism evidence="6 7">
    <name type="scientific">Methanobacterium congolense</name>
    <dbReference type="NCBI Taxonomy" id="118062"/>
    <lineage>
        <taxon>Archaea</taxon>
        <taxon>Methanobacteriati</taxon>
        <taxon>Methanobacteriota</taxon>
        <taxon>Methanomada group</taxon>
        <taxon>Methanobacteria</taxon>
        <taxon>Methanobacteriales</taxon>
        <taxon>Methanobacteriaceae</taxon>
        <taxon>Methanobacterium</taxon>
    </lineage>
</organism>
<dbReference type="PANTHER" id="PTHR30055">
    <property type="entry name" value="HTH-TYPE TRANSCRIPTIONAL REGULATOR RUTR"/>
    <property type="match status" value="1"/>
</dbReference>
<keyword evidence="2 4" id="KW-0238">DNA-binding</keyword>
<sequence>MSLAKWKEREREQRQNDIIDAARKLFAAKDFDEVSMNEIAEEVGLGKSTLYLYFKNKESLYFAVVLRGTRIWAEMVKKEVKKGNTGLEKLILYGNANRRFSNEYPDYFRLLYSPTSIKKQFDMDKMTSSGEFQEVRELFKEIMFIGIDSIEKGRDEGEIRSDVDPTEAAILLSVIYNGKVNMGDWAKELLESRGIDEQKFGKDVGDFFLHMLRK</sequence>
<dbReference type="GeneID" id="30411984"/>
<dbReference type="SUPFAM" id="SSF48498">
    <property type="entry name" value="Tetracyclin repressor-like, C-terminal domain"/>
    <property type="match status" value="1"/>
</dbReference>
<evidence type="ECO:0000256" key="1">
    <source>
        <dbReference type="ARBA" id="ARBA00023015"/>
    </source>
</evidence>
<dbReference type="GO" id="GO:0003700">
    <property type="term" value="F:DNA-binding transcription factor activity"/>
    <property type="evidence" value="ECO:0007669"/>
    <property type="project" value="TreeGrafter"/>
</dbReference>
<accession>A0A1D3L279</accession>
<keyword evidence="3" id="KW-0804">Transcription</keyword>
<name>A0A1D3L279_9EURY</name>
<feature type="domain" description="HTH tetR-type" evidence="5">
    <location>
        <begin position="12"/>
        <end position="72"/>
    </location>
</feature>
<evidence type="ECO:0000256" key="4">
    <source>
        <dbReference type="PROSITE-ProRule" id="PRU00335"/>
    </source>
</evidence>
<dbReference type="InterPro" id="IPR009057">
    <property type="entry name" value="Homeodomain-like_sf"/>
</dbReference>
<keyword evidence="1" id="KW-0805">Transcription regulation</keyword>
<dbReference type="PANTHER" id="PTHR30055:SF234">
    <property type="entry name" value="HTH-TYPE TRANSCRIPTIONAL REGULATOR BETI"/>
    <property type="match status" value="1"/>
</dbReference>
<dbReference type="InterPro" id="IPR050109">
    <property type="entry name" value="HTH-type_TetR-like_transc_reg"/>
</dbReference>
<dbReference type="SUPFAM" id="SSF46689">
    <property type="entry name" value="Homeodomain-like"/>
    <property type="match status" value="1"/>
</dbReference>
<dbReference type="InterPro" id="IPR036271">
    <property type="entry name" value="Tet_transcr_reg_TetR-rel_C_sf"/>
</dbReference>
<evidence type="ECO:0000313" key="7">
    <source>
        <dbReference type="Proteomes" id="UP000094707"/>
    </source>
</evidence>
<evidence type="ECO:0000313" key="6">
    <source>
        <dbReference type="EMBL" id="SCG85697.1"/>
    </source>
</evidence>
<reference evidence="6 7" key="1">
    <citation type="submission" date="2016-08" db="EMBL/GenBank/DDBJ databases">
        <authorList>
            <person name="Seilhamer J.J."/>
        </authorList>
    </citation>
    <scope>NUCLEOTIDE SEQUENCE [LARGE SCALE GENOMIC DNA]</scope>
    <source>
        <strain evidence="6">Buetzberg</strain>
    </source>
</reference>
<dbReference type="Gene3D" id="1.10.357.10">
    <property type="entry name" value="Tetracycline Repressor, domain 2"/>
    <property type="match status" value="1"/>
</dbReference>
<feature type="DNA-binding region" description="H-T-H motif" evidence="4">
    <location>
        <begin position="35"/>
        <end position="54"/>
    </location>
</feature>
<dbReference type="RefSeq" id="WP_071906829.1">
    <property type="nucleotide sequence ID" value="NZ_LT607756.1"/>
</dbReference>
<evidence type="ECO:0000256" key="2">
    <source>
        <dbReference type="ARBA" id="ARBA00023125"/>
    </source>
</evidence>
<evidence type="ECO:0000259" key="5">
    <source>
        <dbReference type="PROSITE" id="PS50977"/>
    </source>
</evidence>
<dbReference type="STRING" id="118062.MCBB_1139"/>